<feature type="compositionally biased region" description="Low complexity" evidence="1">
    <location>
        <begin position="90"/>
        <end position="107"/>
    </location>
</feature>
<dbReference type="SUPFAM" id="SSF47769">
    <property type="entry name" value="SAM/Pointed domain"/>
    <property type="match status" value="1"/>
</dbReference>
<feature type="compositionally biased region" description="Polar residues" evidence="1">
    <location>
        <begin position="346"/>
        <end position="364"/>
    </location>
</feature>
<dbReference type="OrthoDB" id="10067653at2759"/>
<dbReference type="Gene3D" id="1.10.150.50">
    <property type="entry name" value="Transcription Factor, Ets-1"/>
    <property type="match status" value="1"/>
</dbReference>
<dbReference type="PANTHER" id="PTHR21359">
    <property type="entry name" value="DUF5577 DOMAIN-CONTAINING PROTEIN"/>
    <property type="match status" value="1"/>
</dbReference>
<feature type="compositionally biased region" description="Acidic residues" evidence="1">
    <location>
        <begin position="217"/>
        <end position="227"/>
    </location>
</feature>
<dbReference type="Proteomes" id="UP000085678">
    <property type="component" value="Unplaced"/>
</dbReference>
<accession>A0A1S3J7C2</accession>
<evidence type="ECO:0000313" key="2">
    <source>
        <dbReference type="Proteomes" id="UP000085678"/>
    </source>
</evidence>
<feature type="compositionally biased region" description="Polar residues" evidence="1">
    <location>
        <begin position="266"/>
        <end position="275"/>
    </location>
</feature>
<dbReference type="OMA" id="DHRIQKN"/>
<protein>
    <submittedName>
        <fullName evidence="3">Uncharacterized protein C19orf47</fullName>
    </submittedName>
</protein>
<proteinExistence type="predicted"/>
<dbReference type="InterPro" id="IPR040772">
    <property type="entry name" value="C19orf47_SAM"/>
</dbReference>
<name>A0A1S3J7C2_LINAN</name>
<dbReference type="AlphaFoldDB" id="A0A1S3J7C2"/>
<dbReference type="PANTHER" id="PTHR21359:SF1">
    <property type="entry name" value="DUF5577 DOMAIN-CONTAINING PROTEIN"/>
    <property type="match status" value="1"/>
</dbReference>
<dbReference type="RefSeq" id="XP_013405739.1">
    <property type="nucleotide sequence ID" value="XM_013550285.1"/>
</dbReference>
<keyword evidence="2" id="KW-1185">Reference proteome</keyword>
<feature type="compositionally biased region" description="Basic residues" evidence="1">
    <location>
        <begin position="244"/>
        <end position="255"/>
    </location>
</feature>
<feature type="compositionally biased region" description="Polar residues" evidence="1">
    <location>
        <begin position="162"/>
        <end position="173"/>
    </location>
</feature>
<reference evidence="3" key="1">
    <citation type="submission" date="2025-08" db="UniProtKB">
        <authorList>
            <consortium name="RefSeq"/>
        </authorList>
    </citation>
    <scope>IDENTIFICATION</scope>
    <source>
        <tissue evidence="3">Gonads</tissue>
    </source>
</reference>
<evidence type="ECO:0000256" key="1">
    <source>
        <dbReference type="SAM" id="MobiDB-lite"/>
    </source>
</evidence>
<evidence type="ECO:0000313" key="3">
    <source>
        <dbReference type="RefSeq" id="XP_013405739.1"/>
    </source>
</evidence>
<dbReference type="InParanoid" id="A0A1S3J7C2"/>
<feature type="compositionally biased region" description="Polar residues" evidence="1">
    <location>
        <begin position="114"/>
        <end position="129"/>
    </location>
</feature>
<gene>
    <name evidence="3" type="primary">LOC106170428</name>
</gene>
<dbReference type="CDD" id="cd09531">
    <property type="entry name" value="SAM_CS047"/>
    <property type="match status" value="1"/>
</dbReference>
<feature type="region of interest" description="Disordered" evidence="1">
    <location>
        <begin position="80"/>
        <end position="173"/>
    </location>
</feature>
<sequence length="376" mass="40015">MATADTSSMPFWIKFFTDAGIPAGESTNYAVTFTDNRMKSDMLLDLNKEYLNDMGITMMGDVIAILKHAKAVHTQTVREKALKGTNTPVSQSQSPAAAARRSTPASRIVDHYLKTNSDPCAAPMNSSTPLPKVSQDLASRLGPSPAAEKKTSKSSVFERLGQDTSISTSTSESPKVTVTGLSKVIINKTTTSSQQGSSVFNRLGGKKAVKRPATSTVEDDGEEDEPESPLAYAGLFKYPGATKTAKKSVPKKKTALQRLGPEKAEVSTTSDSGTLHSDKLTAEQQSAKKRLGLKQTKPVAAPKVTVSTKPAAAAGKKGVQARLGPQKPEVSSSTAEKIPKKKAETISKTLNQFKRESNPNSGTKETGVFSRLGKKV</sequence>
<dbReference type="Pfam" id="PF18017">
    <property type="entry name" value="SAM_4"/>
    <property type="match status" value="1"/>
</dbReference>
<dbReference type="KEGG" id="lak:106170428"/>
<dbReference type="GO" id="GO:0005634">
    <property type="term" value="C:nucleus"/>
    <property type="evidence" value="ECO:0007669"/>
    <property type="project" value="TreeGrafter"/>
</dbReference>
<feature type="region of interest" description="Disordered" evidence="1">
    <location>
        <begin position="242"/>
        <end position="376"/>
    </location>
</feature>
<feature type="region of interest" description="Disordered" evidence="1">
    <location>
        <begin position="206"/>
        <end position="228"/>
    </location>
</feature>
<dbReference type="InterPro" id="IPR039161">
    <property type="entry name" value="C19orf47-like"/>
</dbReference>
<dbReference type="GeneID" id="106170428"/>
<organism evidence="2 3">
    <name type="scientific">Lingula anatina</name>
    <name type="common">Brachiopod</name>
    <name type="synonym">Lingula unguis</name>
    <dbReference type="NCBI Taxonomy" id="7574"/>
    <lineage>
        <taxon>Eukaryota</taxon>
        <taxon>Metazoa</taxon>
        <taxon>Spiralia</taxon>
        <taxon>Lophotrochozoa</taxon>
        <taxon>Brachiopoda</taxon>
        <taxon>Linguliformea</taxon>
        <taxon>Lingulata</taxon>
        <taxon>Lingulida</taxon>
        <taxon>Linguloidea</taxon>
        <taxon>Lingulidae</taxon>
        <taxon>Lingula</taxon>
    </lineage>
</organism>
<dbReference type="InterPro" id="IPR013761">
    <property type="entry name" value="SAM/pointed_sf"/>
</dbReference>